<reference evidence="2" key="1">
    <citation type="journal article" date="2021" name="Proc. Natl. Acad. Sci. U.S.A.">
        <title>A Catalog of Tens of Thousands of Viruses from Human Metagenomes Reveals Hidden Associations with Chronic Diseases.</title>
        <authorList>
            <person name="Tisza M.J."/>
            <person name="Buck C.B."/>
        </authorList>
    </citation>
    <scope>NUCLEOTIDE SEQUENCE</scope>
    <source>
        <strain evidence="2">CtOZu12</strain>
    </source>
</reference>
<protein>
    <submittedName>
        <fullName evidence="2">Uncharacterized protein</fullName>
    </submittedName>
</protein>
<name>A0A8D9UHR7_9VIRU</name>
<keyword evidence="1" id="KW-1133">Transmembrane helix</keyword>
<evidence type="ECO:0000313" key="2">
    <source>
        <dbReference type="EMBL" id="DAD55873.1"/>
    </source>
</evidence>
<accession>A0A8D9UHR7</accession>
<organism evidence="2">
    <name type="scientific">Bacteriophage sp</name>
    <dbReference type="NCBI Taxonomy" id="38018"/>
    <lineage>
        <taxon>Viruses</taxon>
    </lineage>
</organism>
<proteinExistence type="predicted"/>
<feature type="transmembrane region" description="Helical" evidence="1">
    <location>
        <begin position="54"/>
        <end position="75"/>
    </location>
</feature>
<keyword evidence="1" id="KW-0812">Transmembrane</keyword>
<keyword evidence="1" id="KW-0472">Membrane</keyword>
<sequence>MILKILINVWRFVFILDVLVFFYLVKEITKYVNNFFDARNVKIKLSSTGSAIPIIQILILSALPIINLVLGWTWIFNYNEFIKLACIKLNEHFHKMGIISDKLKDEFYYKVIKDFN</sequence>
<feature type="transmembrane region" description="Helical" evidence="1">
    <location>
        <begin position="7"/>
        <end position="25"/>
    </location>
</feature>
<dbReference type="EMBL" id="BK029940">
    <property type="protein sequence ID" value="DAD55873.1"/>
    <property type="molecule type" value="Genomic_DNA"/>
</dbReference>
<evidence type="ECO:0000256" key="1">
    <source>
        <dbReference type="SAM" id="Phobius"/>
    </source>
</evidence>